<name>A0A0D3KTY4_EMIH1</name>
<dbReference type="GO" id="GO:0016020">
    <property type="term" value="C:membrane"/>
    <property type="evidence" value="ECO:0007669"/>
    <property type="project" value="GOC"/>
</dbReference>
<dbReference type="RefSeq" id="XP_005791648.1">
    <property type="nucleotide sequence ID" value="XM_005791591.1"/>
</dbReference>
<feature type="domain" description="Fatty acid desaturase" evidence="1">
    <location>
        <begin position="90"/>
        <end position="351"/>
    </location>
</feature>
<evidence type="ECO:0000259" key="2">
    <source>
        <dbReference type="Pfam" id="PF08557"/>
    </source>
</evidence>
<dbReference type="GeneID" id="17284489"/>
<dbReference type="STRING" id="2903.R1G089"/>
<keyword evidence="4" id="KW-1185">Reference proteome</keyword>
<accession>A0A0D3KTY4</accession>
<dbReference type="HOGENOM" id="CLU_644700_0_0_1"/>
<dbReference type="PANTHER" id="PTHR12879">
    <property type="entry name" value="SPHINGOLIPID DELTA 4 DESATURASE/C-4 HYDROXYLASE PROTEIN DES2"/>
    <property type="match status" value="1"/>
</dbReference>
<reference evidence="4" key="1">
    <citation type="journal article" date="2013" name="Nature">
        <title>Pan genome of the phytoplankton Emiliania underpins its global distribution.</title>
        <authorList>
            <person name="Read B.A."/>
            <person name="Kegel J."/>
            <person name="Klute M.J."/>
            <person name="Kuo A."/>
            <person name="Lefebvre S.C."/>
            <person name="Maumus F."/>
            <person name="Mayer C."/>
            <person name="Miller J."/>
            <person name="Monier A."/>
            <person name="Salamov A."/>
            <person name="Young J."/>
            <person name="Aguilar M."/>
            <person name="Claverie J.M."/>
            <person name="Frickenhaus S."/>
            <person name="Gonzalez K."/>
            <person name="Herman E.K."/>
            <person name="Lin Y.C."/>
            <person name="Napier J."/>
            <person name="Ogata H."/>
            <person name="Sarno A.F."/>
            <person name="Shmutz J."/>
            <person name="Schroeder D."/>
            <person name="de Vargas C."/>
            <person name="Verret F."/>
            <person name="von Dassow P."/>
            <person name="Valentin K."/>
            <person name="Van de Peer Y."/>
            <person name="Wheeler G."/>
            <person name="Dacks J.B."/>
            <person name="Delwiche C.F."/>
            <person name="Dyhrman S.T."/>
            <person name="Glockner G."/>
            <person name="John U."/>
            <person name="Richards T."/>
            <person name="Worden A.Z."/>
            <person name="Zhang X."/>
            <person name="Grigoriev I.V."/>
            <person name="Allen A.E."/>
            <person name="Bidle K."/>
            <person name="Borodovsky M."/>
            <person name="Bowler C."/>
            <person name="Brownlee C."/>
            <person name="Cock J.M."/>
            <person name="Elias M."/>
            <person name="Gladyshev V.N."/>
            <person name="Groth M."/>
            <person name="Guda C."/>
            <person name="Hadaegh A."/>
            <person name="Iglesias-Rodriguez M.D."/>
            <person name="Jenkins J."/>
            <person name="Jones B.M."/>
            <person name="Lawson T."/>
            <person name="Leese F."/>
            <person name="Lindquist E."/>
            <person name="Lobanov A."/>
            <person name="Lomsadze A."/>
            <person name="Malik S.B."/>
            <person name="Marsh M.E."/>
            <person name="Mackinder L."/>
            <person name="Mock T."/>
            <person name="Mueller-Roeber B."/>
            <person name="Pagarete A."/>
            <person name="Parker M."/>
            <person name="Probert I."/>
            <person name="Quesneville H."/>
            <person name="Raines C."/>
            <person name="Rensing S.A."/>
            <person name="Riano-Pachon D.M."/>
            <person name="Richier S."/>
            <person name="Rokitta S."/>
            <person name="Shiraiwa Y."/>
            <person name="Soanes D.M."/>
            <person name="van der Giezen M."/>
            <person name="Wahlund T.M."/>
            <person name="Williams B."/>
            <person name="Wilson W."/>
            <person name="Wolfe G."/>
            <person name="Wurch L.L."/>
        </authorList>
    </citation>
    <scope>NUCLEOTIDE SEQUENCE</scope>
</reference>
<dbReference type="PANTHER" id="PTHR12879:SF8">
    <property type="entry name" value="SPHINGOLIPID DELTA(4)-DESATURASE DES1"/>
    <property type="match status" value="1"/>
</dbReference>
<organism evidence="3 4">
    <name type="scientific">Emiliania huxleyi (strain CCMP1516)</name>
    <dbReference type="NCBI Taxonomy" id="280463"/>
    <lineage>
        <taxon>Eukaryota</taxon>
        <taxon>Haptista</taxon>
        <taxon>Haptophyta</taxon>
        <taxon>Prymnesiophyceae</taxon>
        <taxon>Isochrysidales</taxon>
        <taxon>Noelaerhabdaceae</taxon>
        <taxon>Emiliania</taxon>
    </lineage>
</organism>
<dbReference type="KEGG" id="ehx:EMIHUDRAFT_223714"/>
<evidence type="ECO:0008006" key="5">
    <source>
        <dbReference type="Google" id="ProtNLM"/>
    </source>
</evidence>
<feature type="domain" description="Sphingolipid delta4-desaturase N-terminal" evidence="2">
    <location>
        <begin position="27"/>
        <end position="46"/>
    </location>
</feature>
<dbReference type="InterPro" id="IPR013866">
    <property type="entry name" value="Sphingolipid_d4-desaturase_N"/>
</dbReference>
<dbReference type="AlphaFoldDB" id="A0A0D3KTY4"/>
<dbReference type="GO" id="GO:0046513">
    <property type="term" value="P:ceramide biosynthetic process"/>
    <property type="evidence" value="ECO:0007669"/>
    <property type="project" value="TreeGrafter"/>
</dbReference>
<dbReference type="EnsemblProtists" id="EOD39219">
    <property type="protein sequence ID" value="EOD39219"/>
    <property type="gene ID" value="EMIHUDRAFT_223714"/>
</dbReference>
<dbReference type="Pfam" id="PF00487">
    <property type="entry name" value="FA_desaturase"/>
    <property type="match status" value="1"/>
</dbReference>
<dbReference type="Proteomes" id="UP000013827">
    <property type="component" value="Unassembled WGS sequence"/>
</dbReference>
<proteinExistence type="predicted"/>
<reference evidence="3" key="2">
    <citation type="submission" date="2024-10" db="UniProtKB">
        <authorList>
            <consortium name="EnsemblProtists"/>
        </authorList>
    </citation>
    <scope>IDENTIFICATION</scope>
</reference>
<evidence type="ECO:0000259" key="1">
    <source>
        <dbReference type="Pfam" id="PF00487"/>
    </source>
</evidence>
<evidence type="ECO:0000313" key="4">
    <source>
        <dbReference type="Proteomes" id="UP000013827"/>
    </source>
</evidence>
<dbReference type="GO" id="GO:0042284">
    <property type="term" value="F:sphingolipid delta-4 desaturase activity"/>
    <property type="evidence" value="ECO:0007669"/>
    <property type="project" value="TreeGrafter"/>
</dbReference>
<dbReference type="PaxDb" id="2903-EOD39219"/>
<sequence>MAKAEASMTQPSLVGVGAGTAKFSAAEWHRRRRSQILAAHPEVRELASERDEWVSALGLLLLPWYGSVLLHSPDMPPLELCLNAFGVGSLRANWAIYCGHAISHGRWRRLAGPFGTARFNALLAGVNVGHVFQVVPSYWLLHHSHHTRLGSLPLLEARERARRGRQTDGDLGIATRLFSPPARKYRLVLDRSGAELPRQGEGEHQLLNLLVHAAAPLAFAGYVAAALRADDGEGASAALRRSLALQAGAQLACYICVAAYCSLAHSAAPLAFYLGSSAVWLSPLNPNWAMEAPPLPLPQPTVSFYTPRNAAGAALDAYLGFENYHVEHHDFPEMPMYLLPRLRQIAPEAYDSLRAMPILEPATWAELLTGDFFYACQDRTLLGRERRAGEGSDERS</sequence>
<dbReference type="Pfam" id="PF08557">
    <property type="entry name" value="Lipid_DES"/>
    <property type="match status" value="1"/>
</dbReference>
<dbReference type="InterPro" id="IPR005804">
    <property type="entry name" value="FA_desaturase_dom"/>
</dbReference>
<evidence type="ECO:0000313" key="3">
    <source>
        <dbReference type="EnsemblProtists" id="EOD39219"/>
    </source>
</evidence>
<protein>
    <recommendedName>
        <fullName evidence="5">Fatty acid desaturase domain-containing protein</fullName>
    </recommendedName>
</protein>